<reference evidence="1 2" key="1">
    <citation type="submission" date="2016-03" db="EMBL/GenBank/DDBJ databases">
        <title>Draft genome sequence of Acetobacter malorum CECT 7742, a strain isolated from strawberry vinegar.</title>
        <authorList>
            <person name="Sainz F."/>
            <person name="Mas A."/>
            <person name="Torija M.J."/>
        </authorList>
    </citation>
    <scope>NUCLEOTIDE SEQUENCE [LARGE SCALE GENOMIC DNA]</scope>
    <source>
        <strain evidence="1 2">CECT 7742</strain>
    </source>
</reference>
<organism evidence="1 2">
    <name type="scientific">Acetobacter malorum</name>
    <dbReference type="NCBI Taxonomy" id="178901"/>
    <lineage>
        <taxon>Bacteria</taxon>
        <taxon>Pseudomonadati</taxon>
        <taxon>Pseudomonadota</taxon>
        <taxon>Alphaproteobacteria</taxon>
        <taxon>Acetobacterales</taxon>
        <taxon>Acetobacteraceae</taxon>
        <taxon>Acetobacter</taxon>
    </lineage>
</organism>
<sequence length="66" mass="7579">MICVAMRRYLFMGAACKRLHAQTSLLRLSLLKNRRDVRGCLTTPEKQNICEHRNSVKGCEFQSHSA</sequence>
<proteinExistence type="predicted"/>
<evidence type="ECO:0000313" key="2">
    <source>
        <dbReference type="Proteomes" id="UP000077349"/>
    </source>
</evidence>
<gene>
    <name evidence="1" type="ORF">Amal_00403</name>
</gene>
<protein>
    <submittedName>
        <fullName evidence="1">Uncharacterized protein</fullName>
    </submittedName>
</protein>
<dbReference type="PATRIC" id="fig|178901.16.peg.430"/>
<dbReference type="EMBL" id="LVHD01000003">
    <property type="protein sequence ID" value="OAG78390.1"/>
    <property type="molecule type" value="Genomic_DNA"/>
</dbReference>
<name>A0A177GDQ7_9PROT</name>
<dbReference type="AlphaFoldDB" id="A0A177GDQ7"/>
<accession>A0A177GDQ7</accession>
<dbReference type="Proteomes" id="UP000077349">
    <property type="component" value="Unassembled WGS sequence"/>
</dbReference>
<evidence type="ECO:0000313" key="1">
    <source>
        <dbReference type="EMBL" id="OAG78390.1"/>
    </source>
</evidence>
<comment type="caution">
    <text evidence="1">The sequence shown here is derived from an EMBL/GenBank/DDBJ whole genome shotgun (WGS) entry which is preliminary data.</text>
</comment>